<dbReference type="InterPro" id="IPR048799">
    <property type="entry name" value="P68_RBP_TagC-like_beta-prop"/>
</dbReference>
<dbReference type="PROSITE" id="PS51318">
    <property type="entry name" value="TAT"/>
    <property type="match status" value="1"/>
</dbReference>
<evidence type="ECO:0000259" key="1">
    <source>
        <dbReference type="Pfam" id="PF21311"/>
    </source>
</evidence>
<dbReference type="OrthoDB" id="3968810at2"/>
<feature type="domain" description="P68 RBP/TagC-like beta-propeller" evidence="1">
    <location>
        <begin position="69"/>
        <end position="319"/>
    </location>
</feature>
<name>A0A4R7T9R4_9ACTN</name>
<dbReference type="Proteomes" id="UP000295151">
    <property type="component" value="Unassembled WGS sequence"/>
</dbReference>
<dbReference type="AlphaFoldDB" id="A0A4R7T9R4"/>
<sequence>MEPLNPSRLSRRSVLRLGGAAAGATVLGAGVLTPGTANATLPPSPEFDLGATPVHLFGPKLLHESHHSMQGFTFDDVNRRLFIVQAQNGGSGADLVINQVSGSGEVLGAMTIKRAGHGVSIAAEPVGDITYIWVECDADSNDDSGRGTALARVQFKNIVRESIADDAKFFKGSDTITAAVDPETKRLMVRRKENGSFYLSVWPLSKARDGLSADRLVHVKQPSVAETFQGYTFYGQYAYLWYGDGQTNPDNINSTIRCLDLNTGEFTRGPAVTRAGSSLTYREPEGMAIHRMDSGDLALFFGFASRPSGGGDNRYANLYYKLL</sequence>
<gene>
    <name evidence="2" type="ORF">EV138_2278</name>
</gene>
<organism evidence="2 3">
    <name type="scientific">Kribbella voronezhensis</name>
    <dbReference type="NCBI Taxonomy" id="2512212"/>
    <lineage>
        <taxon>Bacteria</taxon>
        <taxon>Bacillati</taxon>
        <taxon>Actinomycetota</taxon>
        <taxon>Actinomycetes</taxon>
        <taxon>Propionibacteriales</taxon>
        <taxon>Kribbellaceae</taxon>
        <taxon>Kribbella</taxon>
    </lineage>
</organism>
<dbReference type="RefSeq" id="WP_133978417.1">
    <property type="nucleotide sequence ID" value="NZ_SOCE01000001.1"/>
</dbReference>
<comment type="caution">
    <text evidence="2">The sequence shown here is derived from an EMBL/GenBank/DDBJ whole genome shotgun (WGS) entry which is preliminary data.</text>
</comment>
<proteinExistence type="predicted"/>
<evidence type="ECO:0000313" key="2">
    <source>
        <dbReference type="EMBL" id="TDU88732.1"/>
    </source>
</evidence>
<evidence type="ECO:0000313" key="3">
    <source>
        <dbReference type="Proteomes" id="UP000295151"/>
    </source>
</evidence>
<reference evidence="2 3" key="1">
    <citation type="submission" date="2019-03" db="EMBL/GenBank/DDBJ databases">
        <title>Genomic Encyclopedia of Type Strains, Phase III (KMG-III): the genomes of soil and plant-associated and newly described type strains.</title>
        <authorList>
            <person name="Whitman W."/>
        </authorList>
    </citation>
    <scope>NUCLEOTIDE SEQUENCE [LARGE SCALE GENOMIC DNA]</scope>
    <source>
        <strain evidence="2 3">VKM Ac-2575</strain>
    </source>
</reference>
<protein>
    <recommendedName>
        <fullName evidence="1">P68 RBP/TagC-like beta-propeller domain-containing protein</fullName>
    </recommendedName>
</protein>
<dbReference type="EMBL" id="SOCE01000001">
    <property type="protein sequence ID" value="TDU88732.1"/>
    <property type="molecule type" value="Genomic_DNA"/>
</dbReference>
<dbReference type="Pfam" id="PF21311">
    <property type="entry name" value="Phage_RBD_prop"/>
    <property type="match status" value="1"/>
</dbReference>
<dbReference type="InterPro" id="IPR006311">
    <property type="entry name" value="TAT_signal"/>
</dbReference>
<keyword evidence="3" id="KW-1185">Reference proteome</keyword>
<accession>A0A4R7T9R4</accession>